<dbReference type="InParanoid" id="A0A804KR34"/>
<dbReference type="Proteomes" id="UP000012960">
    <property type="component" value="Unplaced"/>
</dbReference>
<dbReference type="Gramene" id="Ma10_t00580.1">
    <property type="protein sequence ID" value="Ma10_p00580.1"/>
    <property type="gene ID" value="Ma10_g00580"/>
</dbReference>
<reference evidence="2" key="2">
    <citation type="submission" date="2021-05" db="UniProtKB">
        <authorList>
            <consortium name="EnsemblPlants"/>
        </authorList>
    </citation>
    <scope>IDENTIFICATION</scope>
    <source>
        <strain evidence="2">subsp. malaccensis</strain>
    </source>
</reference>
<name>A0A804KR34_MUSAM</name>
<evidence type="ECO:0000313" key="3">
    <source>
        <dbReference type="Proteomes" id="UP000012960"/>
    </source>
</evidence>
<keyword evidence="3" id="KW-1185">Reference proteome</keyword>
<organism evidence="2 3">
    <name type="scientific">Musa acuminata subsp. malaccensis</name>
    <name type="common">Wild banana</name>
    <name type="synonym">Musa malaccensis</name>
    <dbReference type="NCBI Taxonomy" id="214687"/>
    <lineage>
        <taxon>Eukaryota</taxon>
        <taxon>Viridiplantae</taxon>
        <taxon>Streptophyta</taxon>
        <taxon>Embryophyta</taxon>
        <taxon>Tracheophyta</taxon>
        <taxon>Spermatophyta</taxon>
        <taxon>Magnoliopsida</taxon>
        <taxon>Liliopsida</taxon>
        <taxon>Zingiberales</taxon>
        <taxon>Musaceae</taxon>
        <taxon>Musa</taxon>
    </lineage>
</organism>
<protein>
    <submittedName>
        <fullName evidence="1">(wild Malaysian banana) hypothetical protein</fullName>
    </submittedName>
</protein>
<accession>A0A804KR34</accession>
<evidence type="ECO:0000313" key="2">
    <source>
        <dbReference type="EnsemblPlants" id="Ma10_p00580.1"/>
    </source>
</evidence>
<gene>
    <name evidence="1" type="ORF">GSMUA_102930.1</name>
</gene>
<dbReference type="AlphaFoldDB" id="A0A804KR34"/>
<sequence>MSLVNLYIADVIRGHYGCICFVLCQVQGFGFQLCTSLGLAILI</sequence>
<dbReference type="EnsemblPlants" id="Ma10_t00580.1">
    <property type="protein sequence ID" value="Ma10_p00580.1"/>
    <property type="gene ID" value="Ma10_g00580"/>
</dbReference>
<reference evidence="1" key="1">
    <citation type="submission" date="2021-03" db="EMBL/GenBank/DDBJ databases">
        <authorList>
            <consortium name="Genoscope - CEA"/>
            <person name="William W."/>
        </authorList>
    </citation>
    <scope>NUCLEOTIDE SEQUENCE</scope>
    <source>
        <strain evidence="1">Doubled-haploid Pahang</strain>
    </source>
</reference>
<proteinExistence type="predicted"/>
<evidence type="ECO:0000313" key="1">
    <source>
        <dbReference type="EMBL" id="CAG1852108.1"/>
    </source>
</evidence>
<dbReference type="EMBL" id="HG996476">
    <property type="protein sequence ID" value="CAG1852108.1"/>
    <property type="molecule type" value="Genomic_DNA"/>
</dbReference>